<dbReference type="EMBL" id="OE000936">
    <property type="protein sequence ID" value="CAD7455493.1"/>
    <property type="molecule type" value="Genomic_DNA"/>
</dbReference>
<accession>A0A7R9ICB1</accession>
<feature type="domain" description="SDA1 N-terminal" evidence="11">
    <location>
        <begin position="158"/>
        <end position="401"/>
    </location>
</feature>
<sequence>MVRHNNQLPDNLPQLQNLIKRDSDSYKDEFLQQHRYYQSLVKLFCLRPNEFNKSLDELVMFLAQVSQCYPDVLSKYPQELVDLLQNHYTVLDGAMRMTFCRALILLRNKNLLTPTDLLSLFFQLLRCRDKALRKFLQTHIITDIKNMNIKHKNVRLNTDIMIDLYKKNVWNDAKTVNVITTACFSKFTKVMVAALKFFLGADEDEKKDDDSDSDDEVTAKEVIMSNKVNKKTRKRDKRLKKVKQLVQNKKKKKNAIQVYNFSALHLVHDPQGLAEKLYRQLESSTERFEVKLMILEVISRLIGLHQLILLNYYPFIQRFIQPHQREVTKILQCLAQASHDLVPPDALEPVLAALVNNFVTERNSSDVIAIGLNAVREMCSRCPLVMNQDLLRDLTQYKKYKDRSVMMAARSLIHLFQISMPEMLHKKERGRPTEASVELKQMKFGEVDAKEYVQGAEVLLNKDKNESDNNIDEDESDSDGEWVDVDHSEEENAKDISKEKISEKSIKTKPLTKAPGASSDDQEGAEVAAQGKSDSGNVTNTSLGDSESQKEQAKMISTMRILSDEDFRKIEASQMLKEVTSARKGKKRPAPEDQQNKGELVKLGDIENIYKKRKHDRETRMATVRKGQEDRIKYGGYQDRRQNPFSSKTNREKSKKKNFMMIRHKVRGKIKRSFKDKQLGFYFVSKNTLGLHLRSSQRLKEFFVKSDLDIESSDDRYTIDGKVFPPDTYVSNSNWQSLTRVLVNGGEYLGFLKEDGTFTVNNVPSGSYVVEISNPNYAYEPVRVEINSKGKYRARKVNYIQPSQVTHVTYPLKFKPLTRFRYFQVREQWRVTDFLFSPMVLMMVLPLLLIMVLPKMMSDPETRKEMEQLNTNFNYQVPEISEVLTSLFAGGDKQKTKAIKPSKKRQ</sequence>
<feature type="region of interest" description="Disordered" evidence="8">
    <location>
        <begin position="459"/>
        <end position="553"/>
    </location>
</feature>
<evidence type="ECO:0000256" key="5">
    <source>
        <dbReference type="ARBA" id="ARBA00022517"/>
    </source>
</evidence>
<name>A0A7R9ICB1_9NEOP</name>
<dbReference type="InterPro" id="IPR016024">
    <property type="entry name" value="ARM-type_fold"/>
</dbReference>
<keyword evidence="4" id="KW-0813">Transport</keyword>
<evidence type="ECO:0000256" key="1">
    <source>
        <dbReference type="ARBA" id="ARBA00004123"/>
    </source>
</evidence>
<feature type="transmembrane region" description="Helical" evidence="9">
    <location>
        <begin position="834"/>
        <end position="854"/>
    </location>
</feature>
<feature type="domain" description="ER membrane protein complex subunit 7 beta-sandwich" evidence="12">
    <location>
        <begin position="732"/>
        <end position="842"/>
    </location>
</feature>
<evidence type="ECO:0000259" key="10">
    <source>
        <dbReference type="Pfam" id="PF05285"/>
    </source>
</evidence>
<reference evidence="14" key="1">
    <citation type="submission" date="2020-11" db="EMBL/GenBank/DDBJ databases">
        <authorList>
            <person name="Tran Van P."/>
        </authorList>
    </citation>
    <scope>NUCLEOTIDE SEQUENCE</scope>
</reference>
<dbReference type="PANTHER" id="PTHR12730:SF0">
    <property type="entry name" value="PROTEIN SDA1 HOMOLOG"/>
    <property type="match status" value="1"/>
</dbReference>
<dbReference type="InterPro" id="IPR019008">
    <property type="entry name" value="Beta_sandwich_EMC7"/>
</dbReference>
<dbReference type="InterPro" id="IPR007949">
    <property type="entry name" value="SDA1_MD"/>
</dbReference>
<comment type="subcellular location">
    <subcellularLocation>
        <location evidence="1">Nucleus</location>
    </subcellularLocation>
</comment>
<feature type="domain" description="SDA1 middle" evidence="10">
    <location>
        <begin position="482"/>
        <end position="627"/>
    </location>
</feature>
<dbReference type="GO" id="GO:0030246">
    <property type="term" value="F:carbohydrate binding"/>
    <property type="evidence" value="ECO:0007669"/>
    <property type="project" value="InterPro"/>
</dbReference>
<evidence type="ECO:0000256" key="4">
    <source>
        <dbReference type="ARBA" id="ARBA00022448"/>
    </source>
</evidence>
<evidence type="ECO:0000256" key="6">
    <source>
        <dbReference type="ARBA" id="ARBA00022927"/>
    </source>
</evidence>
<dbReference type="Pfam" id="PF21638">
    <property type="entry name" value="SDA1_C"/>
    <property type="match status" value="1"/>
</dbReference>
<feature type="compositionally biased region" description="Polar residues" evidence="8">
    <location>
        <begin position="532"/>
        <end position="546"/>
    </location>
</feature>
<feature type="domain" description="SDA1 C-terminal" evidence="13">
    <location>
        <begin position="646"/>
        <end position="678"/>
    </location>
</feature>
<keyword evidence="9" id="KW-0472">Membrane</keyword>
<dbReference type="Pfam" id="PF05285">
    <property type="entry name" value="SDA1_dom"/>
    <property type="match status" value="1"/>
</dbReference>
<evidence type="ECO:0000256" key="7">
    <source>
        <dbReference type="ARBA" id="ARBA00023242"/>
    </source>
</evidence>
<dbReference type="InterPro" id="IPR013784">
    <property type="entry name" value="Carb-bd-like_fold"/>
</dbReference>
<dbReference type="Pfam" id="PF08158">
    <property type="entry name" value="SDA1_HEAT"/>
    <property type="match status" value="1"/>
</dbReference>
<gene>
    <name evidence="14" type="ORF">TTEB3V08_LOCUS3560</name>
</gene>
<dbReference type="GO" id="GO:0000055">
    <property type="term" value="P:ribosomal large subunit export from nucleus"/>
    <property type="evidence" value="ECO:0007669"/>
    <property type="project" value="InterPro"/>
</dbReference>
<dbReference type="InterPro" id="IPR048292">
    <property type="entry name" value="SDA1_C"/>
</dbReference>
<keyword evidence="6" id="KW-0653">Protein transport</keyword>
<evidence type="ECO:0000256" key="2">
    <source>
        <dbReference type="ARBA" id="ARBA00005783"/>
    </source>
</evidence>
<evidence type="ECO:0000259" key="12">
    <source>
        <dbReference type="Pfam" id="PF09430"/>
    </source>
</evidence>
<dbReference type="Pfam" id="PF09430">
    <property type="entry name" value="EMC7_beta-sandw"/>
    <property type="match status" value="1"/>
</dbReference>
<evidence type="ECO:0000256" key="8">
    <source>
        <dbReference type="SAM" id="MobiDB-lite"/>
    </source>
</evidence>
<protein>
    <recommendedName>
        <fullName evidence="3">Protein SDA1 homolog</fullName>
    </recommendedName>
</protein>
<dbReference type="Gene3D" id="2.60.40.1120">
    <property type="entry name" value="Carboxypeptidase-like, regulatory domain"/>
    <property type="match status" value="1"/>
</dbReference>
<evidence type="ECO:0000259" key="11">
    <source>
        <dbReference type="Pfam" id="PF08158"/>
    </source>
</evidence>
<dbReference type="GO" id="GO:0042273">
    <property type="term" value="P:ribosomal large subunit biogenesis"/>
    <property type="evidence" value="ECO:0007669"/>
    <property type="project" value="InterPro"/>
</dbReference>
<dbReference type="AlphaFoldDB" id="A0A7R9ICB1"/>
<keyword evidence="9" id="KW-1133">Transmembrane helix</keyword>
<dbReference type="InterPro" id="IPR012977">
    <property type="entry name" value="SDA1_N"/>
</dbReference>
<keyword evidence="7" id="KW-0539">Nucleus</keyword>
<evidence type="ECO:0000259" key="13">
    <source>
        <dbReference type="Pfam" id="PF21638"/>
    </source>
</evidence>
<dbReference type="GO" id="GO:0005730">
    <property type="term" value="C:nucleolus"/>
    <property type="evidence" value="ECO:0007669"/>
    <property type="project" value="TreeGrafter"/>
</dbReference>
<dbReference type="GO" id="GO:0015031">
    <property type="term" value="P:protein transport"/>
    <property type="evidence" value="ECO:0007669"/>
    <property type="project" value="UniProtKB-KW"/>
</dbReference>
<dbReference type="PANTHER" id="PTHR12730">
    <property type="entry name" value="HSDA/SDA1-RELATED"/>
    <property type="match status" value="1"/>
</dbReference>
<comment type="similarity">
    <text evidence="2">Belongs to the SDA1 family.</text>
</comment>
<evidence type="ECO:0000256" key="3">
    <source>
        <dbReference type="ARBA" id="ARBA00013636"/>
    </source>
</evidence>
<dbReference type="SUPFAM" id="SSF48371">
    <property type="entry name" value="ARM repeat"/>
    <property type="match status" value="1"/>
</dbReference>
<feature type="compositionally biased region" description="Acidic residues" evidence="8">
    <location>
        <begin position="469"/>
        <end position="483"/>
    </location>
</feature>
<evidence type="ECO:0000256" key="9">
    <source>
        <dbReference type="SAM" id="Phobius"/>
    </source>
</evidence>
<evidence type="ECO:0000313" key="14">
    <source>
        <dbReference type="EMBL" id="CAD7455493.1"/>
    </source>
</evidence>
<feature type="compositionally biased region" description="Basic and acidic residues" evidence="8">
    <location>
        <begin position="484"/>
        <end position="506"/>
    </location>
</feature>
<dbReference type="InterPro" id="IPR027312">
    <property type="entry name" value="Sda1"/>
</dbReference>
<keyword evidence="5" id="KW-0690">Ribosome biogenesis</keyword>
<proteinExistence type="inferred from homology"/>
<keyword evidence="9" id="KW-0812">Transmembrane</keyword>
<dbReference type="SUPFAM" id="SSF49452">
    <property type="entry name" value="Starch-binding domain-like"/>
    <property type="match status" value="1"/>
</dbReference>
<organism evidence="14">
    <name type="scientific">Timema tahoe</name>
    <dbReference type="NCBI Taxonomy" id="61484"/>
    <lineage>
        <taxon>Eukaryota</taxon>
        <taxon>Metazoa</taxon>
        <taxon>Ecdysozoa</taxon>
        <taxon>Arthropoda</taxon>
        <taxon>Hexapoda</taxon>
        <taxon>Insecta</taxon>
        <taxon>Pterygota</taxon>
        <taxon>Neoptera</taxon>
        <taxon>Polyneoptera</taxon>
        <taxon>Phasmatodea</taxon>
        <taxon>Timematodea</taxon>
        <taxon>Timematoidea</taxon>
        <taxon>Timematidae</taxon>
        <taxon>Timema</taxon>
    </lineage>
</organism>